<dbReference type="AlphaFoldDB" id="A0A0K2UFR2"/>
<dbReference type="EMBL" id="HACA01019185">
    <property type="protein sequence ID" value="CDW36546.1"/>
    <property type="molecule type" value="Transcribed_RNA"/>
</dbReference>
<name>A0A0K2UFR2_LEPSM</name>
<sequence>MCRTVCSTGPHMASTTHLHIRTSSTPVSFSLDKAPIFQ</sequence>
<evidence type="ECO:0000313" key="1">
    <source>
        <dbReference type="EMBL" id="CDW36546.1"/>
    </source>
</evidence>
<organism evidence="1">
    <name type="scientific">Lepeophtheirus salmonis</name>
    <name type="common">Salmon louse</name>
    <name type="synonym">Caligus salmonis</name>
    <dbReference type="NCBI Taxonomy" id="72036"/>
    <lineage>
        <taxon>Eukaryota</taxon>
        <taxon>Metazoa</taxon>
        <taxon>Ecdysozoa</taxon>
        <taxon>Arthropoda</taxon>
        <taxon>Crustacea</taxon>
        <taxon>Multicrustacea</taxon>
        <taxon>Hexanauplia</taxon>
        <taxon>Copepoda</taxon>
        <taxon>Siphonostomatoida</taxon>
        <taxon>Caligidae</taxon>
        <taxon>Lepeophtheirus</taxon>
    </lineage>
</organism>
<reference evidence="1" key="1">
    <citation type="submission" date="2014-05" db="EMBL/GenBank/DDBJ databases">
        <authorList>
            <person name="Chronopoulou M."/>
        </authorList>
    </citation>
    <scope>NUCLEOTIDE SEQUENCE</scope>
    <source>
        <tissue evidence="1">Whole organism</tissue>
    </source>
</reference>
<protein>
    <submittedName>
        <fullName evidence="1">Uncharacterized protein</fullName>
    </submittedName>
</protein>
<proteinExistence type="predicted"/>
<accession>A0A0K2UFR2</accession>